<evidence type="ECO:0000256" key="2">
    <source>
        <dbReference type="ARBA" id="ARBA00023015"/>
    </source>
</evidence>
<feature type="compositionally biased region" description="Acidic residues" evidence="6">
    <location>
        <begin position="288"/>
        <end position="312"/>
    </location>
</feature>
<dbReference type="PANTHER" id="PTHR11793:SF13">
    <property type="entry name" value="PROTEIN DAUGHTERLESS"/>
    <property type="match status" value="1"/>
</dbReference>
<feature type="region of interest" description="Disordered" evidence="6">
    <location>
        <begin position="49"/>
        <end position="108"/>
    </location>
</feature>
<dbReference type="GO" id="GO:0000785">
    <property type="term" value="C:chromatin"/>
    <property type="evidence" value="ECO:0007669"/>
    <property type="project" value="TreeGrafter"/>
</dbReference>
<feature type="region of interest" description="Disordered" evidence="6">
    <location>
        <begin position="186"/>
        <end position="221"/>
    </location>
</feature>
<dbReference type="AlphaFoldDB" id="A0A4E0RAD8"/>
<dbReference type="PANTHER" id="PTHR11793">
    <property type="entry name" value="BASIC HELIX-LOOP-HELIX TRANSCRIPTION FACTOR"/>
    <property type="match status" value="1"/>
</dbReference>
<dbReference type="EMBL" id="JXXN02001115">
    <property type="protein sequence ID" value="THD25499.1"/>
    <property type="molecule type" value="Genomic_DNA"/>
</dbReference>
<dbReference type="GO" id="GO:0005667">
    <property type="term" value="C:transcription regulator complex"/>
    <property type="evidence" value="ECO:0007669"/>
    <property type="project" value="TreeGrafter"/>
</dbReference>
<keyword evidence="5" id="KW-0539">Nucleus</keyword>
<dbReference type="Proteomes" id="UP000230066">
    <property type="component" value="Unassembled WGS sequence"/>
</dbReference>
<accession>A0A4E0RAD8</accession>
<sequence length="346" mass="36373">MSPDKCRPTSGYNLRNSPELAQREFTLITSLEQKVRERNLNPKQACLKRREEEKSENHFNSPAGSSNHTTGLGIPRLSGSSSGTGTNIGFGAGSAHPGTSTSATTNTTTTSIGPISSISGALGPGFTPNVSYDLRVPVIPPPNVYGDSMASGAPSGHMAELDHQAGSLLMSLADSVPGDLCVPPNYSSTGPNLTDDSSYGPSTSSHVVHHAQPSHHHHASHLQSLNFTSVGSTTDGTGWYGSGCSPQPILTNNIMDPTDTGRTTTQRIYSDVSIRCDSQQSCRPAVVLDDDDDDDDADGEYDGDDMNADDLDSCSAGGGDEDDDEEEEDHSHGPARRGPTNRGTTS</sequence>
<organism evidence="7 8">
    <name type="scientific">Fasciola hepatica</name>
    <name type="common">Liver fluke</name>
    <dbReference type="NCBI Taxonomy" id="6192"/>
    <lineage>
        <taxon>Eukaryota</taxon>
        <taxon>Metazoa</taxon>
        <taxon>Spiralia</taxon>
        <taxon>Lophotrochozoa</taxon>
        <taxon>Platyhelminthes</taxon>
        <taxon>Trematoda</taxon>
        <taxon>Digenea</taxon>
        <taxon>Plagiorchiida</taxon>
        <taxon>Echinostomata</taxon>
        <taxon>Echinostomatoidea</taxon>
        <taxon>Fasciolidae</taxon>
        <taxon>Fasciola</taxon>
    </lineage>
</organism>
<evidence type="ECO:0000313" key="8">
    <source>
        <dbReference type="Proteomes" id="UP000230066"/>
    </source>
</evidence>
<name>A0A4E0RAD8_FASHE</name>
<comment type="subcellular location">
    <subcellularLocation>
        <location evidence="1">Nucleus</location>
    </subcellularLocation>
</comment>
<comment type="caution">
    <text evidence="7">The sequence shown here is derived from an EMBL/GenBank/DDBJ whole genome shotgun (WGS) entry which is preliminary data.</text>
</comment>
<keyword evidence="3" id="KW-0238">DNA-binding</keyword>
<protein>
    <submittedName>
        <fullName evidence="7">Uncharacterized protein</fullName>
    </submittedName>
</protein>
<feature type="compositionally biased region" description="Acidic residues" evidence="6">
    <location>
        <begin position="319"/>
        <end position="328"/>
    </location>
</feature>
<feature type="compositionally biased region" description="Basic residues" evidence="6">
    <location>
        <begin position="207"/>
        <end position="220"/>
    </location>
</feature>
<evidence type="ECO:0000313" key="7">
    <source>
        <dbReference type="EMBL" id="THD25499.1"/>
    </source>
</evidence>
<dbReference type="GO" id="GO:0000978">
    <property type="term" value="F:RNA polymerase II cis-regulatory region sequence-specific DNA binding"/>
    <property type="evidence" value="ECO:0007669"/>
    <property type="project" value="TreeGrafter"/>
</dbReference>
<feature type="region of interest" description="Disordered" evidence="6">
    <location>
        <begin position="244"/>
        <end position="263"/>
    </location>
</feature>
<keyword evidence="4" id="KW-0804">Transcription</keyword>
<feature type="region of interest" description="Disordered" evidence="6">
    <location>
        <begin position="279"/>
        <end position="346"/>
    </location>
</feature>
<keyword evidence="2" id="KW-0805">Transcription regulation</keyword>
<evidence type="ECO:0000256" key="3">
    <source>
        <dbReference type="ARBA" id="ARBA00023125"/>
    </source>
</evidence>
<dbReference type="GO" id="GO:0005634">
    <property type="term" value="C:nucleus"/>
    <property type="evidence" value="ECO:0007669"/>
    <property type="project" value="UniProtKB-SubCell"/>
</dbReference>
<evidence type="ECO:0000256" key="1">
    <source>
        <dbReference type="ARBA" id="ARBA00004123"/>
    </source>
</evidence>
<evidence type="ECO:0000256" key="6">
    <source>
        <dbReference type="SAM" id="MobiDB-lite"/>
    </source>
</evidence>
<evidence type="ECO:0000256" key="4">
    <source>
        <dbReference type="ARBA" id="ARBA00023163"/>
    </source>
</evidence>
<dbReference type="InterPro" id="IPR051098">
    <property type="entry name" value="NeuroDiff_E-box_TFs"/>
</dbReference>
<feature type="region of interest" description="Disordered" evidence="6">
    <location>
        <begin position="1"/>
        <end position="20"/>
    </location>
</feature>
<gene>
    <name evidence="7" type="ORF">D915_003502</name>
</gene>
<feature type="compositionally biased region" description="Low complexity" evidence="6">
    <location>
        <begin position="97"/>
        <end position="108"/>
    </location>
</feature>
<evidence type="ECO:0000256" key="5">
    <source>
        <dbReference type="ARBA" id="ARBA00023242"/>
    </source>
</evidence>
<feature type="compositionally biased region" description="Polar residues" evidence="6">
    <location>
        <begin position="186"/>
        <end position="203"/>
    </location>
</feature>
<proteinExistence type="predicted"/>
<reference evidence="7" key="1">
    <citation type="submission" date="2019-03" db="EMBL/GenBank/DDBJ databases">
        <title>Improved annotation for the trematode Fasciola hepatica.</title>
        <authorList>
            <person name="Choi Y.-J."/>
            <person name="Martin J."/>
            <person name="Mitreva M."/>
        </authorList>
    </citation>
    <scope>NUCLEOTIDE SEQUENCE [LARGE SCALE GENOMIC DNA]</scope>
</reference>
<feature type="compositionally biased region" description="Polar residues" evidence="6">
    <location>
        <begin position="58"/>
        <end position="70"/>
    </location>
</feature>
<dbReference type="GO" id="GO:0000981">
    <property type="term" value="F:DNA-binding transcription factor activity, RNA polymerase II-specific"/>
    <property type="evidence" value="ECO:0007669"/>
    <property type="project" value="TreeGrafter"/>
</dbReference>
<keyword evidence="8" id="KW-1185">Reference proteome</keyword>